<evidence type="ECO:0000256" key="1">
    <source>
        <dbReference type="SAM" id="MobiDB-lite"/>
    </source>
</evidence>
<sequence length="232" mass="26031">MKLQGVTSGFFNWGVHVERGRLSVLVCSSLLQPSVVSTLTGRDKENGCGKTNRGIYSRFWWRDDVRLDARRGWPWKWDDPPGRSERLHDIILYSPEPARTFRHLRGVTAVSFSNRMLGGAGWWGQQGRHLPCCRPIWVSRSRVSTGLAGWLRLPSADRRPGSISLGIRCCFCFVTGGKELPLIPPTKSAKGKISKSICFHFLQSNQCTKHGRSPLSQPTRHGTATTSMLWNG</sequence>
<dbReference type="Proteomes" id="UP001270362">
    <property type="component" value="Unassembled WGS sequence"/>
</dbReference>
<reference evidence="2" key="1">
    <citation type="journal article" date="2023" name="Mol. Phylogenet. Evol.">
        <title>Genome-scale phylogeny and comparative genomics of the fungal order Sordariales.</title>
        <authorList>
            <person name="Hensen N."/>
            <person name="Bonometti L."/>
            <person name="Westerberg I."/>
            <person name="Brannstrom I.O."/>
            <person name="Guillou S."/>
            <person name="Cros-Aarteil S."/>
            <person name="Calhoun S."/>
            <person name="Haridas S."/>
            <person name="Kuo A."/>
            <person name="Mondo S."/>
            <person name="Pangilinan J."/>
            <person name="Riley R."/>
            <person name="LaButti K."/>
            <person name="Andreopoulos B."/>
            <person name="Lipzen A."/>
            <person name="Chen C."/>
            <person name="Yan M."/>
            <person name="Daum C."/>
            <person name="Ng V."/>
            <person name="Clum A."/>
            <person name="Steindorff A."/>
            <person name="Ohm R.A."/>
            <person name="Martin F."/>
            <person name="Silar P."/>
            <person name="Natvig D.O."/>
            <person name="Lalanne C."/>
            <person name="Gautier V."/>
            <person name="Ament-Velasquez S.L."/>
            <person name="Kruys A."/>
            <person name="Hutchinson M.I."/>
            <person name="Powell A.J."/>
            <person name="Barry K."/>
            <person name="Miller A.N."/>
            <person name="Grigoriev I.V."/>
            <person name="Debuchy R."/>
            <person name="Gladieux P."/>
            <person name="Hiltunen Thoren M."/>
            <person name="Johannesson H."/>
        </authorList>
    </citation>
    <scope>NUCLEOTIDE SEQUENCE</scope>
    <source>
        <strain evidence="2">CBS 314.62</strain>
    </source>
</reference>
<keyword evidence="3" id="KW-1185">Reference proteome</keyword>
<evidence type="ECO:0000313" key="2">
    <source>
        <dbReference type="EMBL" id="KAK3692706.1"/>
    </source>
</evidence>
<organism evidence="2 3">
    <name type="scientific">Podospora appendiculata</name>
    <dbReference type="NCBI Taxonomy" id="314037"/>
    <lineage>
        <taxon>Eukaryota</taxon>
        <taxon>Fungi</taxon>
        <taxon>Dikarya</taxon>
        <taxon>Ascomycota</taxon>
        <taxon>Pezizomycotina</taxon>
        <taxon>Sordariomycetes</taxon>
        <taxon>Sordariomycetidae</taxon>
        <taxon>Sordariales</taxon>
        <taxon>Podosporaceae</taxon>
        <taxon>Podospora</taxon>
    </lineage>
</organism>
<feature type="region of interest" description="Disordered" evidence="1">
    <location>
        <begin position="209"/>
        <end position="232"/>
    </location>
</feature>
<protein>
    <submittedName>
        <fullName evidence="2">Uncharacterized protein</fullName>
    </submittedName>
</protein>
<dbReference type="AlphaFoldDB" id="A0AAE0XG95"/>
<comment type="caution">
    <text evidence="2">The sequence shown here is derived from an EMBL/GenBank/DDBJ whole genome shotgun (WGS) entry which is preliminary data.</text>
</comment>
<dbReference type="EMBL" id="JAULSO010000001">
    <property type="protein sequence ID" value="KAK3692706.1"/>
    <property type="molecule type" value="Genomic_DNA"/>
</dbReference>
<evidence type="ECO:0000313" key="3">
    <source>
        <dbReference type="Proteomes" id="UP001270362"/>
    </source>
</evidence>
<name>A0AAE0XG95_9PEZI</name>
<accession>A0AAE0XG95</accession>
<proteinExistence type="predicted"/>
<reference evidence="2" key="2">
    <citation type="submission" date="2023-06" db="EMBL/GenBank/DDBJ databases">
        <authorList>
            <consortium name="Lawrence Berkeley National Laboratory"/>
            <person name="Haridas S."/>
            <person name="Hensen N."/>
            <person name="Bonometti L."/>
            <person name="Westerberg I."/>
            <person name="Brannstrom I.O."/>
            <person name="Guillou S."/>
            <person name="Cros-Aarteil S."/>
            <person name="Calhoun S."/>
            <person name="Kuo A."/>
            <person name="Mondo S."/>
            <person name="Pangilinan J."/>
            <person name="Riley R."/>
            <person name="Labutti K."/>
            <person name="Andreopoulos B."/>
            <person name="Lipzen A."/>
            <person name="Chen C."/>
            <person name="Yanf M."/>
            <person name="Daum C."/>
            <person name="Ng V."/>
            <person name="Clum A."/>
            <person name="Steindorff A."/>
            <person name="Ohm R."/>
            <person name="Martin F."/>
            <person name="Silar P."/>
            <person name="Natvig D."/>
            <person name="Lalanne C."/>
            <person name="Gautier V."/>
            <person name="Ament-Velasquez S.L."/>
            <person name="Kruys A."/>
            <person name="Hutchinson M.I."/>
            <person name="Powell A.J."/>
            <person name="Barry K."/>
            <person name="Miller A.N."/>
            <person name="Grigoriev I.V."/>
            <person name="Debuchy R."/>
            <person name="Gladieux P."/>
            <person name="Thoren M.H."/>
            <person name="Johannesson H."/>
        </authorList>
    </citation>
    <scope>NUCLEOTIDE SEQUENCE</scope>
    <source>
        <strain evidence="2">CBS 314.62</strain>
    </source>
</reference>
<gene>
    <name evidence="2" type="ORF">B0T22DRAFT_22852</name>
</gene>